<accession>A0ABZ2L013</accession>
<dbReference type="InterPro" id="IPR011611">
    <property type="entry name" value="PfkB_dom"/>
</dbReference>
<dbReference type="PANTHER" id="PTHR46969">
    <property type="entry name" value="BIFUNCTIONAL PROTEIN HLDE"/>
    <property type="match status" value="1"/>
</dbReference>
<evidence type="ECO:0000313" key="5">
    <source>
        <dbReference type="Proteomes" id="UP001374803"/>
    </source>
</evidence>
<dbReference type="SUPFAM" id="SSF53613">
    <property type="entry name" value="Ribokinase-like"/>
    <property type="match status" value="1"/>
</dbReference>
<dbReference type="NCBIfam" id="TIGR02198">
    <property type="entry name" value="rfaE_dom_I"/>
    <property type="match status" value="1"/>
</dbReference>
<protein>
    <submittedName>
        <fullName evidence="4">D-glycero-beta-D-manno-heptose-7-phosphate kinase</fullName>
    </submittedName>
</protein>
<keyword evidence="5" id="KW-1185">Reference proteome</keyword>
<evidence type="ECO:0000256" key="1">
    <source>
        <dbReference type="ARBA" id="ARBA00022679"/>
    </source>
</evidence>
<dbReference type="EMBL" id="CP089983">
    <property type="protein sequence ID" value="WXB04188.1"/>
    <property type="molecule type" value="Genomic_DNA"/>
</dbReference>
<dbReference type="PANTHER" id="PTHR46969:SF1">
    <property type="entry name" value="BIFUNCTIONAL PROTEIN HLDE"/>
    <property type="match status" value="1"/>
</dbReference>
<keyword evidence="1" id="KW-0808">Transferase</keyword>
<gene>
    <name evidence="4" type="primary">rfaE1</name>
    <name evidence="4" type="ORF">LVJ94_45690</name>
</gene>
<feature type="domain" description="Carbohydrate kinase PfkB" evidence="3">
    <location>
        <begin position="12"/>
        <end position="306"/>
    </location>
</feature>
<name>A0ABZ2L013_9BACT</name>
<dbReference type="Pfam" id="PF00294">
    <property type="entry name" value="PfkB"/>
    <property type="match status" value="1"/>
</dbReference>
<evidence type="ECO:0000313" key="4">
    <source>
        <dbReference type="EMBL" id="WXB04188.1"/>
    </source>
</evidence>
<sequence length="317" mass="32531">MIVDLAKLLGRRVLVIGDLMLDEFVDGEVLRISPEAPVPVLEVTGRTHRPGGAANAAANVGSLGGRPALAGIVGADREGDILQRELRAGSVDLAAIVPDASRPTTHKMRIIARGQQVVRIDHESREPLAESVHGELVARCVRAMADHDACIISDYNKGVVSPALCNAVIQAAGGKPVVVDPKRRDFKAYRGATVVTPNLNELEAATGIAANTDDDVVAAGRSLLASLGGGAVLATRGARGMTLIVPDKAPLHLPATAREVFDVTGAGDTVVSTLGLALAAGVPLDVAVAVANQAAGIAVGKKGTATVFAHELQRVLG</sequence>
<dbReference type="InterPro" id="IPR011913">
    <property type="entry name" value="RfaE_dom_I"/>
</dbReference>
<evidence type="ECO:0000259" key="3">
    <source>
        <dbReference type="Pfam" id="PF00294"/>
    </source>
</evidence>
<keyword evidence="2 4" id="KW-0418">Kinase</keyword>
<dbReference type="Gene3D" id="3.40.1190.20">
    <property type="match status" value="1"/>
</dbReference>
<organism evidence="4 5">
    <name type="scientific">Pendulispora rubella</name>
    <dbReference type="NCBI Taxonomy" id="2741070"/>
    <lineage>
        <taxon>Bacteria</taxon>
        <taxon>Pseudomonadati</taxon>
        <taxon>Myxococcota</taxon>
        <taxon>Myxococcia</taxon>
        <taxon>Myxococcales</taxon>
        <taxon>Sorangiineae</taxon>
        <taxon>Pendulisporaceae</taxon>
        <taxon>Pendulispora</taxon>
    </lineage>
</organism>
<dbReference type="InterPro" id="IPR029056">
    <property type="entry name" value="Ribokinase-like"/>
</dbReference>
<dbReference type="CDD" id="cd01172">
    <property type="entry name" value="RfaE_like"/>
    <property type="match status" value="1"/>
</dbReference>
<reference evidence="4" key="1">
    <citation type="submission" date="2021-12" db="EMBL/GenBank/DDBJ databases">
        <title>Discovery of the Pendulisporaceae a myxobacterial family with distinct sporulation behavior and unique specialized metabolism.</title>
        <authorList>
            <person name="Garcia R."/>
            <person name="Popoff A."/>
            <person name="Bader C.D."/>
            <person name="Loehr J."/>
            <person name="Walesch S."/>
            <person name="Walt C."/>
            <person name="Boldt J."/>
            <person name="Bunk B."/>
            <person name="Haeckl F.J.F.P.J."/>
            <person name="Gunesch A.P."/>
            <person name="Birkelbach J."/>
            <person name="Nuebel U."/>
            <person name="Pietschmann T."/>
            <person name="Bach T."/>
            <person name="Mueller R."/>
        </authorList>
    </citation>
    <scope>NUCLEOTIDE SEQUENCE</scope>
    <source>
        <strain evidence="4">MSr11367</strain>
    </source>
</reference>
<evidence type="ECO:0000256" key="2">
    <source>
        <dbReference type="ARBA" id="ARBA00022777"/>
    </source>
</evidence>
<dbReference type="RefSeq" id="WP_394833824.1">
    <property type="nucleotide sequence ID" value="NZ_CP089929.1"/>
</dbReference>
<dbReference type="Proteomes" id="UP001374803">
    <property type="component" value="Chromosome"/>
</dbReference>
<proteinExistence type="predicted"/>
<dbReference type="GO" id="GO:0016301">
    <property type="term" value="F:kinase activity"/>
    <property type="evidence" value="ECO:0007669"/>
    <property type="project" value="UniProtKB-KW"/>
</dbReference>